<accession>A0A1A8XXX0</accession>
<keyword evidence="3" id="KW-1185">Reference proteome</keyword>
<gene>
    <name evidence="2" type="ORF">ACCAA_720029</name>
</gene>
<reference evidence="2 3" key="1">
    <citation type="submission" date="2016-06" db="EMBL/GenBank/DDBJ databases">
        <authorList>
            <person name="Kjaerup R.B."/>
            <person name="Dalgaard T.S."/>
            <person name="Juul-Madsen H.R."/>
        </authorList>
    </citation>
    <scope>NUCLEOTIDE SEQUENCE [LARGE SCALE GENOMIC DNA]</scope>
    <source>
        <strain evidence="2">3</strain>
    </source>
</reference>
<feature type="signal peptide" evidence="1">
    <location>
        <begin position="1"/>
        <end position="20"/>
    </location>
</feature>
<evidence type="ECO:0000313" key="3">
    <source>
        <dbReference type="Proteomes" id="UP000199169"/>
    </source>
</evidence>
<dbReference type="Proteomes" id="UP000199169">
    <property type="component" value="Unassembled WGS sequence"/>
</dbReference>
<organism evidence="2 3">
    <name type="scientific">Candidatus Accumulibacter aalborgensis</name>
    <dbReference type="NCBI Taxonomy" id="1860102"/>
    <lineage>
        <taxon>Bacteria</taxon>
        <taxon>Pseudomonadati</taxon>
        <taxon>Pseudomonadota</taxon>
        <taxon>Betaproteobacteria</taxon>
        <taxon>Candidatus Accumulibacter</taxon>
    </lineage>
</organism>
<dbReference type="RefSeq" id="WP_186408879.1">
    <property type="nucleotide sequence ID" value="NZ_FLQX01000152.1"/>
</dbReference>
<sequence length="172" mass="19124">MKRSLLLALCLTSYAGWSLAQGTPTGQDIVVKLIAADFVPEDGKSYDLKWPGPPRRAWTEADRKMFVVTATLSAPAPEDFSFAFVTKENKTWDVDPVLGSVIVNFGRGDISAQGKFWLTCNRKGRIQGALGRDFDGYGNIYLYPGSLVTDPNLDTWQFEVTARRMQHAVQCK</sequence>
<name>A0A1A8XXX0_9PROT</name>
<dbReference type="EMBL" id="FLQX01000152">
    <property type="protein sequence ID" value="SBT09551.1"/>
    <property type="molecule type" value="Genomic_DNA"/>
</dbReference>
<feature type="chain" id="PRO_5008381850" evidence="1">
    <location>
        <begin position="21"/>
        <end position="172"/>
    </location>
</feature>
<keyword evidence="1" id="KW-0732">Signal</keyword>
<evidence type="ECO:0000256" key="1">
    <source>
        <dbReference type="SAM" id="SignalP"/>
    </source>
</evidence>
<protein>
    <submittedName>
        <fullName evidence="2">Uncharacterized protein</fullName>
    </submittedName>
</protein>
<evidence type="ECO:0000313" key="2">
    <source>
        <dbReference type="EMBL" id="SBT09551.1"/>
    </source>
</evidence>
<dbReference type="AlphaFoldDB" id="A0A1A8XXX0"/>
<proteinExistence type="predicted"/>